<keyword evidence="9 11" id="KW-0472">Membrane</keyword>
<dbReference type="GO" id="GO:0003810">
    <property type="term" value="F:protein-glutamine gamma-glutamyltransferase activity"/>
    <property type="evidence" value="ECO:0007669"/>
    <property type="project" value="InterPro"/>
</dbReference>
<comment type="subcellular location">
    <subcellularLocation>
        <location evidence="2">Endoplasmic reticulum membrane</location>
        <topology evidence="2">Single-pass type I membrane protein</topology>
    </subcellularLocation>
</comment>
<dbReference type="EMBL" id="IACF01000383">
    <property type="protein sequence ID" value="LAB66161.1"/>
    <property type="molecule type" value="mRNA"/>
</dbReference>
<evidence type="ECO:0000256" key="1">
    <source>
        <dbReference type="ARBA" id="ARBA00002838"/>
    </source>
</evidence>
<evidence type="ECO:0000256" key="12">
    <source>
        <dbReference type="SAM" id="SignalP"/>
    </source>
</evidence>
<evidence type="ECO:0000313" key="14">
    <source>
        <dbReference type="EMBL" id="LAC19740.1"/>
    </source>
</evidence>
<keyword evidence="10" id="KW-0325">Glycoprotein</keyword>
<evidence type="ECO:0000256" key="4">
    <source>
        <dbReference type="ARBA" id="ARBA00021110"/>
    </source>
</evidence>
<accession>A0A2P2HWL1</accession>
<feature type="chain" id="PRO_5033316943" description="Translocon-associated protein subunit beta" evidence="12">
    <location>
        <begin position="22"/>
        <end position="204"/>
    </location>
</feature>
<evidence type="ECO:0000256" key="5">
    <source>
        <dbReference type="ARBA" id="ARBA00022692"/>
    </source>
</evidence>
<evidence type="ECO:0000256" key="8">
    <source>
        <dbReference type="ARBA" id="ARBA00022989"/>
    </source>
</evidence>
<keyword evidence="8 11" id="KW-1133">Transmembrane helix</keyword>
<dbReference type="SUPFAM" id="SSF49309">
    <property type="entry name" value="Transglutaminase, two C-terminal domains"/>
    <property type="match status" value="1"/>
</dbReference>
<keyword evidence="6 12" id="KW-0732">Signal</keyword>
<organism evidence="13">
    <name type="scientific">Hirondellea gigas</name>
    <dbReference type="NCBI Taxonomy" id="1518452"/>
    <lineage>
        <taxon>Eukaryota</taxon>
        <taxon>Metazoa</taxon>
        <taxon>Ecdysozoa</taxon>
        <taxon>Arthropoda</taxon>
        <taxon>Crustacea</taxon>
        <taxon>Multicrustacea</taxon>
        <taxon>Malacostraca</taxon>
        <taxon>Eumalacostraca</taxon>
        <taxon>Peracarida</taxon>
        <taxon>Amphipoda</taxon>
        <taxon>Amphilochidea</taxon>
        <taxon>Lysianassida</taxon>
        <taxon>Lysianassidira</taxon>
        <taxon>Lysianassoidea</taxon>
        <taxon>Lysianassidae</taxon>
        <taxon>Hirondellea</taxon>
    </lineage>
</organism>
<evidence type="ECO:0000256" key="10">
    <source>
        <dbReference type="ARBA" id="ARBA00023180"/>
    </source>
</evidence>
<dbReference type="InterPro" id="IPR008856">
    <property type="entry name" value="TRAP_beta"/>
</dbReference>
<reference evidence="13" key="2">
    <citation type="journal article" date="2018" name="Biosci. Biotechnol. Biochem.">
        <title>Polysaccharide hydrolase of the hadal zone amphipods Hirondellea gigas.</title>
        <authorList>
            <person name="Kobayashi H."/>
            <person name="Nagahama T."/>
            <person name="Arai W."/>
            <person name="Sasagawa Y."/>
            <person name="Umeda M."/>
            <person name="Hayashi T."/>
            <person name="Nikaido I."/>
            <person name="Watanabe H."/>
            <person name="Oguri K."/>
            <person name="Kitazato H."/>
            <person name="Fujioka K."/>
            <person name="Kido Y."/>
            <person name="Takami H."/>
        </authorList>
    </citation>
    <scope>NUCLEOTIDE SEQUENCE</scope>
    <source>
        <tissue evidence="13">Whole body</tissue>
    </source>
</reference>
<evidence type="ECO:0000256" key="9">
    <source>
        <dbReference type="ARBA" id="ARBA00023136"/>
    </source>
</evidence>
<dbReference type="EMBL" id="IACT01000318">
    <property type="protein sequence ID" value="LAC19740.1"/>
    <property type="molecule type" value="mRNA"/>
</dbReference>
<dbReference type="PANTHER" id="PTHR12861">
    <property type="entry name" value="TRANSLOCON-ASSOCIATED PROTEIN, BETA SUBUNIT PRECURSOR TRAP-BETA SIGNAL SEQUENCE RECEPTOR BETA SUBUNIT"/>
    <property type="match status" value="1"/>
</dbReference>
<dbReference type="InterPro" id="IPR036238">
    <property type="entry name" value="Transglutaminase_C_sf"/>
</dbReference>
<evidence type="ECO:0000256" key="3">
    <source>
        <dbReference type="ARBA" id="ARBA00005610"/>
    </source>
</evidence>
<keyword evidence="5 11" id="KW-0812">Transmembrane</keyword>
<evidence type="ECO:0000256" key="7">
    <source>
        <dbReference type="ARBA" id="ARBA00022824"/>
    </source>
</evidence>
<name>A0A2P2HWL1_9CRUS</name>
<dbReference type="Pfam" id="PF05753">
    <property type="entry name" value="TRAP_beta"/>
    <property type="match status" value="1"/>
</dbReference>
<protein>
    <recommendedName>
        <fullName evidence="4">Translocon-associated protein subunit beta</fullName>
    </recommendedName>
</protein>
<reference evidence="14" key="1">
    <citation type="submission" date="2017-11" db="EMBL/GenBank/DDBJ databases">
        <title>The sensing device of the deep-sea amphipod.</title>
        <authorList>
            <person name="Kobayashi H."/>
            <person name="Nagahama T."/>
            <person name="Arai W."/>
            <person name="Sasagawa Y."/>
            <person name="Umeda M."/>
            <person name="Hayashi T."/>
            <person name="Nikaido I."/>
            <person name="Watanabe H."/>
            <person name="Oguri K."/>
            <person name="Kitazato H."/>
            <person name="Fujioka K."/>
            <person name="Kido Y."/>
            <person name="Takami H."/>
        </authorList>
    </citation>
    <scope>NUCLEOTIDE SEQUENCE</scope>
    <source>
        <tissue evidence="14">Whole body</tissue>
    </source>
</reference>
<dbReference type="AlphaFoldDB" id="A0A2P2HWL1"/>
<feature type="transmembrane region" description="Helical" evidence="11">
    <location>
        <begin position="161"/>
        <end position="182"/>
    </location>
</feature>
<dbReference type="PIRSF" id="PIRSF016400">
    <property type="entry name" value="TRAP_beta"/>
    <property type="match status" value="1"/>
</dbReference>
<feature type="signal peptide" evidence="12">
    <location>
        <begin position="1"/>
        <end position="21"/>
    </location>
</feature>
<sequence>MKASLLMLLLSVLVLSTLVASIGTEGVGAVPDRARLLASKRVHNLYLVEGQDIVVQYSLYNIGTAPALNVQLTDAGFSSENFEIAAGQLQVKFDRIAPGANVTHSIVVRPTKSGLFNFTAAEVSYLPSEDSVDVQVGFTSEPGQGGVISQRDYDKKFSPHVFDWIIFALLLVPALLVHFLMWRDTSSKYISAPKPTVGKGSKKN</sequence>
<evidence type="ECO:0000256" key="6">
    <source>
        <dbReference type="ARBA" id="ARBA00022729"/>
    </source>
</evidence>
<dbReference type="GO" id="GO:0005789">
    <property type="term" value="C:endoplasmic reticulum membrane"/>
    <property type="evidence" value="ECO:0007669"/>
    <property type="project" value="UniProtKB-SubCell"/>
</dbReference>
<comment type="function">
    <text evidence="1">TRAP proteins are part of a complex whose function is to bind calcium to the ER membrane and thereby regulate the retention of ER resident proteins.</text>
</comment>
<dbReference type="PANTHER" id="PTHR12861:SF3">
    <property type="entry name" value="TRANSLOCON-ASSOCIATED PROTEIN SUBUNIT BETA"/>
    <property type="match status" value="1"/>
</dbReference>
<proteinExistence type="evidence at transcript level"/>
<keyword evidence="7" id="KW-0256">Endoplasmic reticulum</keyword>
<comment type="similarity">
    <text evidence="3">Belongs to the TRAP-beta family.</text>
</comment>
<evidence type="ECO:0000256" key="2">
    <source>
        <dbReference type="ARBA" id="ARBA00004115"/>
    </source>
</evidence>
<evidence type="ECO:0000313" key="13">
    <source>
        <dbReference type="EMBL" id="LAB66161.1"/>
    </source>
</evidence>
<evidence type="ECO:0000256" key="11">
    <source>
        <dbReference type="SAM" id="Phobius"/>
    </source>
</evidence>